<reference evidence="8" key="1">
    <citation type="journal article" date="2013" name="PLoS ONE">
        <title>Metagenomic insights into the carbohydrate-active enzymes carried by the microorganisms adhering to solid digesta in the rumen of cows.</title>
        <authorList>
            <person name="Wang L."/>
            <person name="Hatem A."/>
            <person name="Catalyurek U.V."/>
            <person name="Morrison M."/>
            <person name="Yu Z."/>
        </authorList>
    </citation>
    <scope>NUCLEOTIDE SEQUENCE</scope>
</reference>
<accession>W0FPJ1</accession>
<dbReference type="PANTHER" id="PTHR37311">
    <property type="entry name" value="2-PHOSPHOSULFOLACTATE PHOSPHATASE-RELATED"/>
    <property type="match status" value="1"/>
</dbReference>
<dbReference type="GO" id="GO:0000287">
    <property type="term" value="F:magnesium ion binding"/>
    <property type="evidence" value="ECO:0007669"/>
    <property type="project" value="InterPro"/>
</dbReference>
<organism evidence="8">
    <name type="scientific">uncultured bacterium Contig203</name>
    <dbReference type="NCBI Taxonomy" id="1393530"/>
    <lineage>
        <taxon>Bacteria</taxon>
        <taxon>environmental samples</taxon>
    </lineage>
</organism>
<dbReference type="GO" id="GO:0050532">
    <property type="term" value="F:2-phosphosulfolactate phosphatase activity"/>
    <property type="evidence" value="ECO:0007669"/>
    <property type="project" value="UniProtKB-EC"/>
</dbReference>
<dbReference type="Pfam" id="PF04029">
    <property type="entry name" value="2-ph_phosp"/>
    <property type="match status" value="1"/>
</dbReference>
<comment type="cofactor">
    <cofactor evidence="1">
        <name>Mg(2+)</name>
        <dbReference type="ChEBI" id="CHEBI:18420"/>
    </cofactor>
</comment>
<evidence type="ECO:0000256" key="7">
    <source>
        <dbReference type="ARBA" id="ARBA00033711"/>
    </source>
</evidence>
<evidence type="ECO:0000256" key="4">
    <source>
        <dbReference type="ARBA" id="ARBA00021948"/>
    </source>
</evidence>
<evidence type="ECO:0000256" key="5">
    <source>
        <dbReference type="ARBA" id="ARBA00022801"/>
    </source>
</evidence>
<dbReference type="InterPro" id="IPR005238">
    <property type="entry name" value="ComB-like"/>
</dbReference>
<proteinExistence type="inferred from homology"/>
<dbReference type="EMBL" id="KC246810">
    <property type="protein sequence ID" value="AHF24905.1"/>
    <property type="molecule type" value="Genomic_DNA"/>
</dbReference>
<dbReference type="AlphaFoldDB" id="W0FPJ1"/>
<evidence type="ECO:0000256" key="3">
    <source>
        <dbReference type="ARBA" id="ARBA00012953"/>
    </source>
</evidence>
<keyword evidence="5" id="KW-0378">Hydrolase</keyword>
<name>W0FPJ1_9BACT</name>
<protein>
    <recommendedName>
        <fullName evidence="4">Probable 2-phosphosulfolactate phosphatase</fullName>
        <ecNumber evidence="3">3.1.3.71</ecNumber>
    </recommendedName>
</protein>
<keyword evidence="6" id="KW-0460">Magnesium</keyword>
<dbReference type="PANTHER" id="PTHR37311:SF1">
    <property type="entry name" value="2-PHOSPHOSULFOLACTATE PHOSPHATASE-RELATED"/>
    <property type="match status" value="1"/>
</dbReference>
<dbReference type="GO" id="GO:0050545">
    <property type="term" value="F:sulfopyruvate decarboxylase activity"/>
    <property type="evidence" value="ECO:0007669"/>
    <property type="project" value="TreeGrafter"/>
</dbReference>
<evidence type="ECO:0000256" key="2">
    <source>
        <dbReference type="ARBA" id="ARBA00009997"/>
    </source>
</evidence>
<dbReference type="Gene3D" id="3.90.1560.10">
    <property type="entry name" value="ComB-like"/>
    <property type="match status" value="1"/>
</dbReference>
<evidence type="ECO:0000256" key="1">
    <source>
        <dbReference type="ARBA" id="ARBA00001946"/>
    </source>
</evidence>
<evidence type="ECO:0000256" key="6">
    <source>
        <dbReference type="ARBA" id="ARBA00022842"/>
    </source>
</evidence>
<comment type="catalytic activity">
    <reaction evidence="7">
        <text>(2R)-O-phospho-3-sulfolactate + H2O = (2R)-3-sulfolactate + phosphate</text>
        <dbReference type="Rhea" id="RHEA:23416"/>
        <dbReference type="ChEBI" id="CHEBI:15377"/>
        <dbReference type="ChEBI" id="CHEBI:15597"/>
        <dbReference type="ChEBI" id="CHEBI:43474"/>
        <dbReference type="ChEBI" id="CHEBI:58738"/>
        <dbReference type="EC" id="3.1.3.71"/>
    </reaction>
</comment>
<sequence>MKREEGGLPERSGRLFPFWGKYGMIFKKANIIFTEGNGMKIEICHLIEGAKQAEGLAVVIDVFRAFSLECCLYAMGAREIRPVGAIGDALAWREKDPGCVLIGERHGRKLDGFDFGNSPSTVDPEAVRGKRIIHTTSAGTQGVTNAVNAEEILTGSFLNAKAIAAYIRQKNPEKVSLVCMGKEGLEPAEEDELCALYLKSLLEGEGMPDIDERLRALRTGGGRHFFDPDNQEVYPEKDFWMCIEHDRFDFVIRVGKDDEGLISVKEEGSGC</sequence>
<comment type="similarity">
    <text evidence="2">Belongs to the ComB family.</text>
</comment>
<dbReference type="SUPFAM" id="SSF142823">
    <property type="entry name" value="ComB-like"/>
    <property type="match status" value="1"/>
</dbReference>
<evidence type="ECO:0000313" key="8">
    <source>
        <dbReference type="EMBL" id="AHF24905.1"/>
    </source>
</evidence>
<dbReference type="InterPro" id="IPR036702">
    <property type="entry name" value="ComB-like_sf"/>
</dbReference>
<dbReference type="EC" id="3.1.3.71" evidence="3"/>